<comment type="similarity">
    <text evidence="1">Belongs to the TolB family.</text>
</comment>
<evidence type="ECO:0008006" key="4">
    <source>
        <dbReference type="Google" id="ProtNLM"/>
    </source>
</evidence>
<gene>
    <name evidence="2" type="ORF">CRP01_21870</name>
</gene>
<dbReference type="InterPro" id="IPR011042">
    <property type="entry name" value="6-blade_b-propeller_TolB-like"/>
</dbReference>
<evidence type="ECO:0000313" key="2">
    <source>
        <dbReference type="EMBL" id="PHN04389.1"/>
    </source>
</evidence>
<dbReference type="Gene3D" id="2.120.10.30">
    <property type="entry name" value="TolB, C-terminal domain"/>
    <property type="match status" value="1"/>
</dbReference>
<comment type="caution">
    <text evidence="2">The sequence shown here is derived from an EMBL/GenBank/DDBJ whole genome shotgun (WGS) entry which is preliminary data.</text>
</comment>
<evidence type="ECO:0000256" key="1">
    <source>
        <dbReference type="ARBA" id="ARBA00009820"/>
    </source>
</evidence>
<evidence type="ECO:0000313" key="3">
    <source>
        <dbReference type="Proteomes" id="UP000223913"/>
    </source>
</evidence>
<dbReference type="AlphaFoldDB" id="A0A2D0N8B4"/>
<dbReference type="OrthoDB" id="9815657at2"/>
<sequence length="1017" mass="113704">MACLLILGVSNVQAQYFGRNKPNYENFDFKVYQTPNFEIYHYLKNQEVLDRLANDAEQWYLLHQNVLKDTIVKRNPLLFYNNHADFQQTNAISGSIGVGTGGVTEAFKNRVVMPLAMSNQQTHHVLGHEMVHAFQYNMIIRGDSTSLQNLGNLPLWMVEGLAEYMSIGRVDPHTAMWMRDAVINDDIPSLKDLNNFGKYFPYRYGQVFWSFLTGLMGDEIIEPFFLGVARDGFDRTSIRLLGMKEKDLSKLWVESFKKHFSTYLNDEQTGVIGKAVITDENGGRLNISPEISPNGRYVIFLSEKDLFSTDLFLADVRSGKIIRKVASASRDGHIDDFSYIESSGTWSPNSREFAFVGISKGDNILIIKDVESGKTVKEVRLKEVPAFSNPAWSPDGDNIVVTGLVDGQVDLYAYNVKTNKVTQITNDNYSEMHPSWSADGKKLIFSTDALSQQRGRTDGKWHFNIASLDVVSGMATNYDVFAGADNLNPLEDPDGNIVFLSNRDGFRNLYRLEPSSGQVYQLTNLKTGVSGITHFAPAISIDRNRNRLLYTHFSDGSYKVYVARPEDFLNKSVDPADVDMTPAKLITLNKQAPLLVNKQLAQIDRIEDIPESEFKQIDYKPKFKLDYIGGGAGVGVGTSNTFGTNSGAAGGVDALFSDILGNNQFFTSLSLNGEITDFGGAAAYINRNHRITYGASLSHLPYRSFFLGNSGLDVLEANGGDFQVIADTFYIRRLFEQKASVFAAYPLSTTMRFEANASASRYSSRLDQYVNYYQPFAVGGQQFVRGNYINQEREKVDSGDGFGLYTVGAAMVGDNASFGLTAPLNGQRYRLGFDRYLGEFNFTGVTADYRKYQFLKPVSLAFRAMHYGRYGGNSEDLFPLYLGSPWYIRGLNSQNAVEIFARNNRSFDELVGSKILVGNFEVRMPFTGPEQIALIKSGLLLSDLNLFVDAGVAWYDFDQFKGSGELPGRFVNAKPIVTTGVSLRVNLFGAMIVEPYYARPLMQDSKWVFGVNFVPGW</sequence>
<dbReference type="InterPro" id="IPR011659">
    <property type="entry name" value="WD40"/>
</dbReference>
<reference evidence="2 3" key="1">
    <citation type="submission" date="2017-10" db="EMBL/GenBank/DDBJ databases">
        <title>The draft genome sequence of Lewinella nigricans NBRC 102662.</title>
        <authorList>
            <person name="Wang K."/>
        </authorList>
    </citation>
    <scope>NUCLEOTIDE SEQUENCE [LARGE SCALE GENOMIC DNA]</scope>
    <source>
        <strain evidence="2 3">NBRC 102662</strain>
    </source>
</reference>
<dbReference type="SUPFAM" id="SSF82171">
    <property type="entry name" value="DPP6 N-terminal domain-like"/>
    <property type="match status" value="1"/>
</dbReference>
<keyword evidence="3" id="KW-1185">Reference proteome</keyword>
<dbReference type="Pfam" id="PF07676">
    <property type="entry name" value="PD40"/>
    <property type="match status" value="2"/>
</dbReference>
<name>A0A2D0N8B4_FLAN2</name>
<dbReference type="PANTHER" id="PTHR36842">
    <property type="entry name" value="PROTEIN TOLB HOMOLOG"/>
    <property type="match status" value="1"/>
</dbReference>
<dbReference type="Proteomes" id="UP000223913">
    <property type="component" value="Unassembled WGS sequence"/>
</dbReference>
<dbReference type="EMBL" id="PDUD01000026">
    <property type="protein sequence ID" value="PHN04389.1"/>
    <property type="molecule type" value="Genomic_DNA"/>
</dbReference>
<proteinExistence type="inferred from homology"/>
<organism evidence="2 3">
    <name type="scientific">Flavilitoribacter nigricans (strain ATCC 23147 / DSM 23189 / NBRC 102662 / NCIMB 1420 / SS-2)</name>
    <name type="common">Lewinella nigricans</name>
    <dbReference type="NCBI Taxonomy" id="1122177"/>
    <lineage>
        <taxon>Bacteria</taxon>
        <taxon>Pseudomonadati</taxon>
        <taxon>Bacteroidota</taxon>
        <taxon>Saprospiria</taxon>
        <taxon>Saprospirales</taxon>
        <taxon>Lewinellaceae</taxon>
        <taxon>Flavilitoribacter</taxon>
    </lineage>
</organism>
<accession>A0A2D0N8B4</accession>
<protein>
    <recommendedName>
        <fullName evidence="4">TolB protein</fullName>
    </recommendedName>
</protein>